<dbReference type="Pfam" id="PF00149">
    <property type="entry name" value="Metallophos"/>
    <property type="match status" value="1"/>
</dbReference>
<accession>A0ABY8K9W4</accession>
<organism evidence="4 5">
    <name type="scientific">Streptomyces cathayae</name>
    <dbReference type="NCBI Taxonomy" id="3031124"/>
    <lineage>
        <taxon>Bacteria</taxon>
        <taxon>Bacillati</taxon>
        <taxon>Actinomycetota</taxon>
        <taxon>Actinomycetes</taxon>
        <taxon>Kitasatosporales</taxon>
        <taxon>Streptomycetaceae</taxon>
        <taxon>Streptomyces</taxon>
    </lineage>
</organism>
<gene>
    <name evidence="4" type="ORF">PYS65_33410</name>
</gene>
<protein>
    <submittedName>
        <fullName evidence="4">Metallophosphoesterase</fullName>
    </submittedName>
</protein>
<dbReference type="RefSeq" id="WP_279337707.1">
    <property type="nucleotide sequence ID" value="NZ_CP121682.1"/>
</dbReference>
<feature type="signal peptide" evidence="2">
    <location>
        <begin position="1"/>
        <end position="25"/>
    </location>
</feature>
<evidence type="ECO:0000313" key="4">
    <source>
        <dbReference type="EMBL" id="WGD44637.1"/>
    </source>
</evidence>
<dbReference type="Proteomes" id="UP001216440">
    <property type="component" value="Chromosome"/>
</dbReference>
<keyword evidence="2" id="KW-0732">Signal</keyword>
<feature type="compositionally biased region" description="Pro residues" evidence="1">
    <location>
        <begin position="31"/>
        <end position="42"/>
    </location>
</feature>
<evidence type="ECO:0000256" key="2">
    <source>
        <dbReference type="SAM" id="SignalP"/>
    </source>
</evidence>
<proteinExistence type="predicted"/>
<reference evidence="4 5" key="1">
    <citation type="submission" date="2023-03" db="EMBL/GenBank/DDBJ databases">
        <authorList>
            <person name="Mo P."/>
        </authorList>
    </citation>
    <scope>NUCLEOTIDE SEQUENCE [LARGE SCALE GENOMIC DNA]</scope>
    <source>
        <strain evidence="4 5">HUAS 5</strain>
    </source>
</reference>
<feature type="region of interest" description="Disordered" evidence="1">
    <location>
        <begin position="27"/>
        <end position="47"/>
    </location>
</feature>
<feature type="domain" description="Calcineurin-like phosphoesterase" evidence="3">
    <location>
        <begin position="147"/>
        <end position="389"/>
    </location>
</feature>
<evidence type="ECO:0000313" key="5">
    <source>
        <dbReference type="Proteomes" id="UP001216440"/>
    </source>
</evidence>
<evidence type="ECO:0000256" key="1">
    <source>
        <dbReference type="SAM" id="MobiDB-lite"/>
    </source>
</evidence>
<keyword evidence="5" id="KW-1185">Reference proteome</keyword>
<name>A0ABY8K9W4_9ACTN</name>
<dbReference type="InterPro" id="IPR029052">
    <property type="entry name" value="Metallo-depent_PP-like"/>
</dbReference>
<dbReference type="InterPro" id="IPR004843">
    <property type="entry name" value="Calcineurin-like_PHP"/>
</dbReference>
<dbReference type="Gene3D" id="3.60.21.10">
    <property type="match status" value="1"/>
</dbReference>
<dbReference type="SUPFAM" id="SSF56300">
    <property type="entry name" value="Metallo-dependent phosphatases"/>
    <property type="match status" value="1"/>
</dbReference>
<sequence length="486" mass="51341">MMHRTVVLALMSVLTAALSAGAALAGTAPPGGGPKPPPPPGAGPSSEAWAWTQLTSRGTQIRYVTTDTTLTCPTVRYTVGTTRGSFPMHRVSTPGSSQFPTTVCELGVPLGAFDAVLQQSTVQAAVVHPANRRLPLPNWTDTTRPGTIGVIGDTGCRVTTAGPDQDCANHQTGWPFPRIADSAATVTRPDLVIHVGDYLYREDPSQANDTAANPGCTTQADRFSWPCVVADFLRPAETLLATAPVALTRGNHEDCNPAQQGGAGGAWFRYLADDLRADGSCSPYTAPVEIRAGTLNLLSVDSSFADPADNGSTTQRALYTAQFDTVNQAARQHPTHDYFVFTHKPLWMVRLAGPPARSVTRVLDEAVADTTLGRLEDNIRMVLSGHVHLYQMIDFDTARPPQVTVGFSGGTPLDQGPNDAGVVGQPVGTPPQPVHQSITQGGVFGYGLLRDNGATWDLTSHDPTGAVRGQTCTLSASTANKAFTCH</sequence>
<evidence type="ECO:0000259" key="3">
    <source>
        <dbReference type="Pfam" id="PF00149"/>
    </source>
</evidence>
<dbReference type="EMBL" id="CP121682">
    <property type="protein sequence ID" value="WGD44637.1"/>
    <property type="molecule type" value="Genomic_DNA"/>
</dbReference>
<feature type="chain" id="PRO_5046998718" evidence="2">
    <location>
        <begin position="26"/>
        <end position="486"/>
    </location>
</feature>